<protein>
    <submittedName>
        <fullName evidence="1">Uncharacterized protein</fullName>
    </submittedName>
</protein>
<sequence length="52" mass="6190">MEEWCHFFNTLSFDNQQTVGIGTKEQDKLSTKLKHVGIHQNWIRQEVEELCL</sequence>
<keyword evidence="2" id="KW-1185">Reference proteome</keyword>
<accession>A0ACB6S3N1</accession>
<dbReference type="Proteomes" id="UP000799754">
    <property type="component" value="Unassembled WGS sequence"/>
</dbReference>
<gene>
    <name evidence="1" type="ORF">BU25DRAFT_410630</name>
</gene>
<proteinExistence type="predicted"/>
<evidence type="ECO:0000313" key="1">
    <source>
        <dbReference type="EMBL" id="KAF2628004.1"/>
    </source>
</evidence>
<evidence type="ECO:0000313" key="2">
    <source>
        <dbReference type="Proteomes" id="UP000799754"/>
    </source>
</evidence>
<reference evidence="1" key="1">
    <citation type="journal article" date="2020" name="Stud. Mycol.">
        <title>101 Dothideomycetes genomes: a test case for predicting lifestyles and emergence of pathogens.</title>
        <authorList>
            <person name="Haridas S."/>
            <person name="Albert R."/>
            <person name="Binder M."/>
            <person name="Bloem J."/>
            <person name="Labutti K."/>
            <person name="Salamov A."/>
            <person name="Andreopoulos B."/>
            <person name="Baker S."/>
            <person name="Barry K."/>
            <person name="Bills G."/>
            <person name="Bluhm B."/>
            <person name="Cannon C."/>
            <person name="Castanera R."/>
            <person name="Culley D."/>
            <person name="Daum C."/>
            <person name="Ezra D."/>
            <person name="Gonzalez J."/>
            <person name="Henrissat B."/>
            <person name="Kuo A."/>
            <person name="Liang C."/>
            <person name="Lipzen A."/>
            <person name="Lutzoni F."/>
            <person name="Magnuson J."/>
            <person name="Mondo S."/>
            <person name="Nolan M."/>
            <person name="Ohm R."/>
            <person name="Pangilinan J."/>
            <person name="Park H.-J."/>
            <person name="Ramirez L."/>
            <person name="Alfaro M."/>
            <person name="Sun H."/>
            <person name="Tritt A."/>
            <person name="Yoshinaga Y."/>
            <person name="Zwiers L.-H."/>
            <person name="Turgeon B."/>
            <person name="Goodwin S."/>
            <person name="Spatafora J."/>
            <person name="Crous P."/>
            <person name="Grigoriev I."/>
        </authorList>
    </citation>
    <scope>NUCLEOTIDE SEQUENCE</scope>
    <source>
        <strain evidence="1">CBS 525.71</strain>
    </source>
</reference>
<organism evidence="1 2">
    <name type="scientific">Macroventuria anomochaeta</name>
    <dbReference type="NCBI Taxonomy" id="301207"/>
    <lineage>
        <taxon>Eukaryota</taxon>
        <taxon>Fungi</taxon>
        <taxon>Dikarya</taxon>
        <taxon>Ascomycota</taxon>
        <taxon>Pezizomycotina</taxon>
        <taxon>Dothideomycetes</taxon>
        <taxon>Pleosporomycetidae</taxon>
        <taxon>Pleosporales</taxon>
        <taxon>Pleosporineae</taxon>
        <taxon>Didymellaceae</taxon>
        <taxon>Macroventuria</taxon>
    </lineage>
</organism>
<name>A0ACB6S3N1_9PLEO</name>
<comment type="caution">
    <text evidence="1">The sequence shown here is derived from an EMBL/GenBank/DDBJ whole genome shotgun (WGS) entry which is preliminary data.</text>
</comment>
<dbReference type="EMBL" id="MU006715">
    <property type="protein sequence ID" value="KAF2628004.1"/>
    <property type="molecule type" value="Genomic_DNA"/>
</dbReference>